<feature type="non-terminal residue" evidence="8">
    <location>
        <position position="596"/>
    </location>
</feature>
<accession>A0A2J8A9L1</accession>
<dbReference type="Gene3D" id="2.60.120.330">
    <property type="entry name" value="B-lactam Antibiotic, Isopenicillin N Synthase, Chain"/>
    <property type="match status" value="1"/>
</dbReference>
<keyword evidence="9" id="KW-1185">Reference proteome</keyword>
<evidence type="ECO:0000256" key="5">
    <source>
        <dbReference type="ARBA" id="ARBA00022989"/>
    </source>
</evidence>
<dbReference type="OrthoDB" id="543386at2759"/>
<keyword evidence="6 7" id="KW-0472">Membrane</keyword>
<dbReference type="GO" id="GO:0016020">
    <property type="term" value="C:membrane"/>
    <property type="evidence" value="ECO:0007669"/>
    <property type="project" value="UniProtKB-SubCell"/>
</dbReference>
<keyword evidence="5 7" id="KW-1133">Transmembrane helix</keyword>
<keyword evidence="4" id="KW-0813">Transport</keyword>
<evidence type="ECO:0000256" key="7">
    <source>
        <dbReference type="SAM" id="Phobius"/>
    </source>
</evidence>
<gene>
    <name evidence="8" type="ORF">TSOC_004229</name>
</gene>
<feature type="transmembrane region" description="Helical" evidence="7">
    <location>
        <begin position="481"/>
        <end position="502"/>
    </location>
</feature>
<dbReference type="GO" id="GO:0005375">
    <property type="term" value="F:copper ion transmembrane transporter activity"/>
    <property type="evidence" value="ECO:0007669"/>
    <property type="project" value="InterPro"/>
</dbReference>
<sequence length="596" mass="63887">KHHQDPSGLVLTAQAPTAPTLESVGASIASLGMFGVAGFHSDDVAHQALSKFVSCIFKGDVDLRQASPSCGARGSGREGKASTNYQGYVCERVFVELDDGAVRRTLATATNNSMPQPLPADALQHCPDFAAAAFQLRAAVAATGNAYAGILDKLLYGDAACSAPDQCFSGAVRNAESLEHFHFFEPAPSPSAAEHMLAMHSDIGLFLVMSPAELFDRAAAAATGDSKAAGEGKPQRAQDLVVQLADGRIVTPVLPDGALLVMNGEGLMRWMRMPSVEPLHLPYSPLHEVLSSDLSGGVRAWFGRMFMPPHAARLQVEDGSKDNAHASSRPTFAEYQQHTYTLFHDGLGQAASAAGCSPTRRQLVDEGSCGNDKVYCWMSCMSITPNITCSKDEIICANIKNGLLWPENYTTPGRAMPGHCFDCTLMCPAEQLPASASSFCNTNLGATTMWMTGFQFTTGNEDAPCVVYLFPEWVLDSAGKFAGACIGTFLLGVVVGMLGWVRNRLKDGWVAEGRWEGAYRPQWKVWFADAVLVTIIAVQVCLGYWLMLVAMTYQAELFIMVVLGLACGHLFYRPRPTTAAVGKGGGYELNEPCCAP</sequence>
<dbReference type="Pfam" id="PF04145">
    <property type="entry name" value="Ctr"/>
    <property type="match status" value="1"/>
</dbReference>
<feature type="transmembrane region" description="Helical" evidence="7">
    <location>
        <begin position="553"/>
        <end position="572"/>
    </location>
</feature>
<protein>
    <submittedName>
        <fullName evidence="8">Uncharacterized protein</fullName>
    </submittedName>
</protein>
<dbReference type="PANTHER" id="PTHR40855">
    <property type="entry name" value="DIOX_N DOMAIN-CONTAINING PROTEIN"/>
    <property type="match status" value="1"/>
</dbReference>
<dbReference type="InterPro" id="IPR027443">
    <property type="entry name" value="IPNS-like_sf"/>
</dbReference>
<evidence type="ECO:0000256" key="3">
    <source>
        <dbReference type="ARBA" id="ARBA00022692"/>
    </source>
</evidence>
<evidence type="ECO:0000313" key="8">
    <source>
        <dbReference type="EMBL" id="PNH09173.1"/>
    </source>
</evidence>
<reference evidence="8 9" key="1">
    <citation type="journal article" date="2017" name="Mol. Biol. Evol.">
        <title>The 4-celled Tetrabaena socialis nuclear genome reveals the essential components for genetic control of cell number at the origin of multicellularity in the volvocine lineage.</title>
        <authorList>
            <person name="Featherston J."/>
            <person name="Arakaki Y."/>
            <person name="Hanschen E.R."/>
            <person name="Ferris P.J."/>
            <person name="Michod R.E."/>
            <person name="Olson B.J.S.C."/>
            <person name="Nozaki H."/>
            <person name="Durand P.M."/>
        </authorList>
    </citation>
    <scope>NUCLEOTIDE SEQUENCE [LARGE SCALE GENOMIC DNA]</scope>
    <source>
        <strain evidence="8 9">NIES-571</strain>
    </source>
</reference>
<evidence type="ECO:0000256" key="6">
    <source>
        <dbReference type="ARBA" id="ARBA00023136"/>
    </source>
</evidence>
<feature type="transmembrane region" description="Helical" evidence="7">
    <location>
        <begin position="523"/>
        <end position="547"/>
    </location>
</feature>
<evidence type="ECO:0000256" key="2">
    <source>
        <dbReference type="ARBA" id="ARBA00006921"/>
    </source>
</evidence>
<evidence type="ECO:0000256" key="4">
    <source>
        <dbReference type="ARBA" id="ARBA00022796"/>
    </source>
</evidence>
<dbReference type="Proteomes" id="UP000236333">
    <property type="component" value="Unassembled WGS sequence"/>
</dbReference>
<comment type="subcellular location">
    <subcellularLocation>
        <location evidence="1">Membrane</location>
    </subcellularLocation>
</comment>
<feature type="non-terminal residue" evidence="8">
    <location>
        <position position="1"/>
    </location>
</feature>
<dbReference type="PANTHER" id="PTHR40855:SF1">
    <property type="entry name" value="CLAVAMINATE SYNTHASE-LIKE PROTEIN"/>
    <property type="match status" value="1"/>
</dbReference>
<name>A0A2J8A9L1_9CHLO</name>
<keyword evidence="4" id="KW-0186">Copper</keyword>
<dbReference type="EMBL" id="PGGS01000101">
    <property type="protein sequence ID" value="PNH09173.1"/>
    <property type="molecule type" value="Genomic_DNA"/>
</dbReference>
<evidence type="ECO:0000313" key="9">
    <source>
        <dbReference type="Proteomes" id="UP000236333"/>
    </source>
</evidence>
<keyword evidence="4" id="KW-0187">Copper transport</keyword>
<dbReference type="InterPro" id="IPR007274">
    <property type="entry name" value="Cop_transporter"/>
</dbReference>
<comment type="caution">
    <text evidence="8">The sequence shown here is derived from an EMBL/GenBank/DDBJ whole genome shotgun (WGS) entry which is preliminary data.</text>
</comment>
<keyword evidence="4" id="KW-0406">Ion transport</keyword>
<keyword evidence="3 7" id="KW-0812">Transmembrane</keyword>
<comment type="similarity">
    <text evidence="2">Belongs to the copper transporter (Ctr) (TC 1.A.56) family. SLC31A subfamily.</text>
</comment>
<proteinExistence type="inferred from homology"/>
<organism evidence="8 9">
    <name type="scientific">Tetrabaena socialis</name>
    <dbReference type="NCBI Taxonomy" id="47790"/>
    <lineage>
        <taxon>Eukaryota</taxon>
        <taxon>Viridiplantae</taxon>
        <taxon>Chlorophyta</taxon>
        <taxon>core chlorophytes</taxon>
        <taxon>Chlorophyceae</taxon>
        <taxon>CS clade</taxon>
        <taxon>Chlamydomonadales</taxon>
        <taxon>Tetrabaenaceae</taxon>
        <taxon>Tetrabaena</taxon>
    </lineage>
</organism>
<dbReference type="AlphaFoldDB" id="A0A2J8A9L1"/>
<evidence type="ECO:0000256" key="1">
    <source>
        <dbReference type="ARBA" id="ARBA00004370"/>
    </source>
</evidence>